<dbReference type="Gramene" id="OE9A097056T1">
    <property type="protein sequence ID" value="OE9A097056C1"/>
    <property type="gene ID" value="OE9A097056"/>
</dbReference>
<keyword evidence="2" id="KW-0648">Protein biosynthesis</keyword>
<feature type="compositionally biased region" description="Polar residues" evidence="1">
    <location>
        <begin position="53"/>
        <end position="68"/>
    </location>
</feature>
<proteinExistence type="predicted"/>
<comment type="caution">
    <text evidence="2">The sequence shown here is derived from an EMBL/GenBank/DDBJ whole genome shotgun (WGS) entry which is preliminary data.</text>
</comment>
<dbReference type="AlphaFoldDB" id="A0A8S0VIW3"/>
<evidence type="ECO:0000313" key="3">
    <source>
        <dbReference type="Proteomes" id="UP000594638"/>
    </source>
</evidence>
<gene>
    <name evidence="2" type="ORF">OLEA9_A097056</name>
</gene>
<protein>
    <submittedName>
        <fullName evidence="2">Eukaryotic translation initiation factor 3 subunit I-like</fullName>
    </submittedName>
</protein>
<keyword evidence="3" id="KW-1185">Reference proteome</keyword>
<dbReference type="Proteomes" id="UP000594638">
    <property type="component" value="Unassembled WGS sequence"/>
</dbReference>
<feature type="region of interest" description="Disordered" evidence="1">
    <location>
        <begin position="34"/>
        <end position="72"/>
    </location>
</feature>
<evidence type="ECO:0000313" key="2">
    <source>
        <dbReference type="EMBL" id="CAA3029652.1"/>
    </source>
</evidence>
<reference evidence="2 3" key="1">
    <citation type="submission" date="2019-12" db="EMBL/GenBank/DDBJ databases">
        <authorList>
            <person name="Alioto T."/>
            <person name="Alioto T."/>
            <person name="Gomez Garrido J."/>
        </authorList>
    </citation>
    <scope>NUCLEOTIDE SEQUENCE [LARGE SCALE GENOMIC DNA]</scope>
</reference>
<sequence>MKEEKLVELMGLGHNLDWAQRVEKQNEIVKQVQLNLSPNRRKPSPSKCKPILTPNQDNTPLPLQSRYNPSPSPVKISSKSCYNLKGLKIDRFRPSQGHNFFGKCLASRQEWTDCRRNVEIPMSPLYKIPDLVLESILVNGVQQGSCREEPMLEPQGLGRVVALTIKGEDKYDMLRQTQSKLGSNQGKGIVFTYIPNLYEEDPIQSKCTGPMTYPKLNLIQTIQSTQLVGNGDMKLKRAHKSPSPLYNIPVSGYKMNVIQISSIPKAKSVSNMSRNTIYHLKYRIPSNCFRVLVVSNHSGRKEEDKVDITTDLFMGLTSGIHLKRIAKDHGDQTDESADILKGGKVRTNRMVWGPMDKILISIGATKYRKRGKIDTCIVKSDEEVHVMCAAYVDAGDAMLYFPI</sequence>
<accession>A0A8S0VIW3</accession>
<organism evidence="2 3">
    <name type="scientific">Olea europaea subsp. europaea</name>
    <dbReference type="NCBI Taxonomy" id="158383"/>
    <lineage>
        <taxon>Eukaryota</taxon>
        <taxon>Viridiplantae</taxon>
        <taxon>Streptophyta</taxon>
        <taxon>Embryophyta</taxon>
        <taxon>Tracheophyta</taxon>
        <taxon>Spermatophyta</taxon>
        <taxon>Magnoliopsida</taxon>
        <taxon>eudicotyledons</taxon>
        <taxon>Gunneridae</taxon>
        <taxon>Pentapetalae</taxon>
        <taxon>asterids</taxon>
        <taxon>lamiids</taxon>
        <taxon>Lamiales</taxon>
        <taxon>Oleaceae</taxon>
        <taxon>Oleeae</taxon>
        <taxon>Olea</taxon>
    </lineage>
</organism>
<keyword evidence="2" id="KW-0396">Initiation factor</keyword>
<evidence type="ECO:0000256" key="1">
    <source>
        <dbReference type="SAM" id="MobiDB-lite"/>
    </source>
</evidence>
<name>A0A8S0VIW3_OLEEU</name>
<dbReference type="GO" id="GO:0003743">
    <property type="term" value="F:translation initiation factor activity"/>
    <property type="evidence" value="ECO:0007669"/>
    <property type="project" value="UniProtKB-KW"/>
</dbReference>
<dbReference type="EMBL" id="CACTIH010009323">
    <property type="protein sequence ID" value="CAA3029652.1"/>
    <property type="molecule type" value="Genomic_DNA"/>
</dbReference>